<evidence type="ECO:0000256" key="3">
    <source>
        <dbReference type="SAM" id="MobiDB-lite"/>
    </source>
</evidence>
<sequence length="414" mass="47190">MISIRRAVVVIASRNRTILHPNTRIGQSYLSTKAAAKKAVVWPKPTEIPYQVKVSNLVNLTGYVDTPVQFKANYEGKDWAATIINQIPCSHSPPLWIPVIFQGDLAHTVACHLKPKDHVHITGQLIIDSPTDNATQGNADVQVMVHSINFIEQYSQTKKQEGVAVNDSVSTKRDGDSVFCSWLNLLENRKEWWDCRSNKLSRLLTPRHPDFKRKDGTVSLWLKDAPKRILSKLEGVEFDVQPTKSNYPKQRKGDESWKDLLENPDKWWDNRLNKMKEKSPDFSHKETREGLWLSDSPTWVLSKLPSPNSKPLPSPKSKPLPSPKSKQNVVTGDESWKDLVENPDKWWDNRLNKTKEKSPDFKHKETGQGLWLSSSPTWVQSKLPSPKSKKNVVTVEHAGAQQAIGNNCKWRYFV</sequence>
<evidence type="ECO:0000313" key="4">
    <source>
        <dbReference type="EMBL" id="KAI9197691.1"/>
    </source>
</evidence>
<dbReference type="SUPFAM" id="SSF50249">
    <property type="entry name" value="Nucleic acid-binding proteins"/>
    <property type="match status" value="1"/>
</dbReference>
<evidence type="ECO:0000256" key="1">
    <source>
        <dbReference type="ARBA" id="ARBA00023125"/>
    </source>
</evidence>
<dbReference type="Gene3D" id="2.40.50.140">
    <property type="entry name" value="Nucleic acid-binding proteins"/>
    <property type="match status" value="1"/>
</dbReference>
<keyword evidence="1 2" id="KW-0238">DNA-binding</keyword>
<feature type="compositionally biased region" description="Pro residues" evidence="3">
    <location>
        <begin position="308"/>
        <end position="322"/>
    </location>
</feature>
<feature type="region of interest" description="Disordered" evidence="3">
    <location>
        <begin position="303"/>
        <end position="335"/>
    </location>
</feature>
<dbReference type="AlphaFoldDB" id="A0AAD5P3P8"/>
<organism evidence="4 5">
    <name type="scientific">Acer negundo</name>
    <name type="common">Box elder</name>
    <dbReference type="NCBI Taxonomy" id="4023"/>
    <lineage>
        <taxon>Eukaryota</taxon>
        <taxon>Viridiplantae</taxon>
        <taxon>Streptophyta</taxon>
        <taxon>Embryophyta</taxon>
        <taxon>Tracheophyta</taxon>
        <taxon>Spermatophyta</taxon>
        <taxon>Magnoliopsida</taxon>
        <taxon>eudicotyledons</taxon>
        <taxon>Gunneridae</taxon>
        <taxon>Pentapetalae</taxon>
        <taxon>rosids</taxon>
        <taxon>malvids</taxon>
        <taxon>Sapindales</taxon>
        <taxon>Sapindaceae</taxon>
        <taxon>Hippocastanoideae</taxon>
        <taxon>Acereae</taxon>
        <taxon>Acer</taxon>
    </lineage>
</organism>
<dbReference type="InterPro" id="IPR012340">
    <property type="entry name" value="NA-bd_OB-fold"/>
</dbReference>
<dbReference type="InterPro" id="IPR011344">
    <property type="entry name" value="ssDNA-bd"/>
</dbReference>
<protein>
    <submittedName>
        <fullName evidence="4">Uncharacterized protein</fullName>
    </submittedName>
</protein>
<dbReference type="PANTHER" id="PTHR10302">
    <property type="entry name" value="SINGLE-STRANDED DNA-BINDING PROTEIN"/>
    <property type="match status" value="1"/>
</dbReference>
<gene>
    <name evidence="4" type="ORF">LWI28_002631</name>
</gene>
<evidence type="ECO:0000256" key="2">
    <source>
        <dbReference type="PROSITE-ProRule" id="PRU00252"/>
    </source>
</evidence>
<dbReference type="EMBL" id="JAJSOW010000002">
    <property type="protein sequence ID" value="KAI9197691.1"/>
    <property type="molecule type" value="Genomic_DNA"/>
</dbReference>
<evidence type="ECO:0000313" key="5">
    <source>
        <dbReference type="Proteomes" id="UP001064489"/>
    </source>
</evidence>
<dbReference type="Proteomes" id="UP001064489">
    <property type="component" value="Chromosome 13"/>
</dbReference>
<dbReference type="GO" id="GO:0006264">
    <property type="term" value="P:mitochondrial DNA replication"/>
    <property type="evidence" value="ECO:0007669"/>
    <property type="project" value="TreeGrafter"/>
</dbReference>
<dbReference type="PROSITE" id="PS50935">
    <property type="entry name" value="SSB"/>
    <property type="match status" value="1"/>
</dbReference>
<dbReference type="InterPro" id="IPR000424">
    <property type="entry name" value="Primosome_PriB/ssb"/>
</dbReference>
<dbReference type="GO" id="GO:0042645">
    <property type="term" value="C:mitochondrial nucleoid"/>
    <property type="evidence" value="ECO:0007669"/>
    <property type="project" value="TreeGrafter"/>
</dbReference>
<dbReference type="PANTHER" id="PTHR10302:SF23">
    <property type="entry name" value="PROTEIN OSB4, CHLOROPLASTIC"/>
    <property type="match status" value="1"/>
</dbReference>
<reference evidence="4 5" key="1">
    <citation type="journal article" date="2022" name="Plant J.">
        <title>Strategies of tolerance reflected in two North American maple genomes.</title>
        <authorList>
            <person name="McEvoy S.L."/>
            <person name="Sezen U.U."/>
            <person name="Trouern-Trend A."/>
            <person name="McMahon S.M."/>
            <person name="Schaberg P.G."/>
            <person name="Yang J."/>
            <person name="Wegrzyn J.L."/>
            <person name="Swenson N.G."/>
        </authorList>
    </citation>
    <scope>NUCLEOTIDE SEQUENCE [LARGE SCALE GENOMIC DNA]</scope>
    <source>
        <strain evidence="4">91603</strain>
    </source>
</reference>
<accession>A0AAD5P3P8</accession>
<name>A0AAD5P3P8_ACENE</name>
<dbReference type="GO" id="GO:0003697">
    <property type="term" value="F:single-stranded DNA binding"/>
    <property type="evidence" value="ECO:0007669"/>
    <property type="project" value="InterPro"/>
</dbReference>
<keyword evidence="5" id="KW-1185">Reference proteome</keyword>
<comment type="caution">
    <text evidence="4">The sequence shown here is derived from an EMBL/GenBank/DDBJ whole genome shotgun (WGS) entry which is preliminary data.</text>
</comment>
<proteinExistence type="predicted"/>